<comment type="caution">
    <text evidence="12">The sequence shown here is derived from an EMBL/GenBank/DDBJ whole genome shotgun (WGS) entry which is preliminary data.</text>
</comment>
<keyword evidence="10" id="KW-0998">Cell outer membrane</keyword>
<sequence length="345" mass="36272">MATASLAAQAQSSVTLYGLIDIAPAMVSRTNTADDRQFRLNSDTGSSSRFGVRGTEDLGGGLAAFFNLESPLDAKNGSVAGGAASGACNVAAACASATTPAFWRRNAYVGLRGGFGEVTFGRNYTAAVIKQAATVSATPSGINTGMATNLAAQGISNDFWNSNQIRYDSPKFGPIDFSAHVALGEGVTGRNVGGNVGYNDGPLAISLSYQRDENLAGDAVKWMILSGSYNFGSFKVHVAFDDVNNDERVVGFRDSKFWTVGASFKATPLLTVAAQYWNLKDSASSNSSKQVVLNADYLLSRRTALFAMLGHVNNKDIAVLPLWNSGVTVANDKVYGLAAGVRHSF</sequence>
<evidence type="ECO:0000256" key="4">
    <source>
        <dbReference type="ARBA" id="ARBA00022452"/>
    </source>
</evidence>
<evidence type="ECO:0000256" key="10">
    <source>
        <dbReference type="ARBA" id="ARBA00023237"/>
    </source>
</evidence>
<keyword evidence="9" id="KW-0472">Membrane</keyword>
<keyword evidence="8" id="KW-0626">Porin</keyword>
<dbReference type="CDD" id="cd00342">
    <property type="entry name" value="gram_neg_porins"/>
    <property type="match status" value="1"/>
</dbReference>
<accession>A0A7Y6TXT6</accession>
<evidence type="ECO:0000256" key="2">
    <source>
        <dbReference type="ARBA" id="ARBA00011233"/>
    </source>
</evidence>
<dbReference type="GO" id="GO:0009279">
    <property type="term" value="C:cell outer membrane"/>
    <property type="evidence" value="ECO:0007669"/>
    <property type="project" value="UniProtKB-SubCell"/>
</dbReference>
<dbReference type="SUPFAM" id="SSF56935">
    <property type="entry name" value="Porins"/>
    <property type="match status" value="1"/>
</dbReference>
<comment type="subunit">
    <text evidence="2">Homotrimer.</text>
</comment>
<organism evidence="12 13">
    <name type="scientific">Piscinibacter koreensis</name>
    <dbReference type="NCBI Taxonomy" id="2742824"/>
    <lineage>
        <taxon>Bacteria</taxon>
        <taxon>Pseudomonadati</taxon>
        <taxon>Pseudomonadota</taxon>
        <taxon>Betaproteobacteria</taxon>
        <taxon>Burkholderiales</taxon>
        <taxon>Sphaerotilaceae</taxon>
        <taxon>Piscinibacter</taxon>
    </lineage>
</organism>
<dbReference type="RefSeq" id="WP_176070258.1">
    <property type="nucleotide sequence ID" value="NZ_JABWMJ010000008.1"/>
</dbReference>
<dbReference type="InterPro" id="IPR050298">
    <property type="entry name" value="Gram-neg_bact_OMP"/>
</dbReference>
<name>A0A7Y6TXT6_9BURK</name>
<evidence type="ECO:0000256" key="8">
    <source>
        <dbReference type="ARBA" id="ARBA00023114"/>
    </source>
</evidence>
<evidence type="ECO:0000313" key="12">
    <source>
        <dbReference type="EMBL" id="NUZ07400.1"/>
    </source>
</evidence>
<evidence type="ECO:0000259" key="11">
    <source>
        <dbReference type="Pfam" id="PF13609"/>
    </source>
</evidence>
<dbReference type="PANTHER" id="PTHR34501">
    <property type="entry name" value="PROTEIN YDDL-RELATED"/>
    <property type="match status" value="1"/>
</dbReference>
<dbReference type="InterPro" id="IPR033900">
    <property type="entry name" value="Gram_neg_porin_domain"/>
</dbReference>
<keyword evidence="13" id="KW-1185">Reference proteome</keyword>
<dbReference type="EMBL" id="JABWMJ010000008">
    <property type="protein sequence ID" value="NUZ07400.1"/>
    <property type="molecule type" value="Genomic_DNA"/>
</dbReference>
<keyword evidence="4" id="KW-1134">Transmembrane beta strand</keyword>
<dbReference type="Gene3D" id="2.40.160.10">
    <property type="entry name" value="Porin"/>
    <property type="match status" value="1"/>
</dbReference>
<keyword evidence="3" id="KW-0813">Transport</keyword>
<evidence type="ECO:0000256" key="6">
    <source>
        <dbReference type="ARBA" id="ARBA00022729"/>
    </source>
</evidence>
<dbReference type="InterPro" id="IPR002299">
    <property type="entry name" value="Porin_Neis"/>
</dbReference>
<dbReference type="Pfam" id="PF13609">
    <property type="entry name" value="Porin_4"/>
    <property type="match status" value="1"/>
</dbReference>
<evidence type="ECO:0000256" key="3">
    <source>
        <dbReference type="ARBA" id="ARBA00022448"/>
    </source>
</evidence>
<keyword evidence="7" id="KW-0406">Ion transport</keyword>
<evidence type="ECO:0000256" key="5">
    <source>
        <dbReference type="ARBA" id="ARBA00022692"/>
    </source>
</evidence>
<dbReference type="GO" id="GO:0046930">
    <property type="term" value="C:pore complex"/>
    <property type="evidence" value="ECO:0007669"/>
    <property type="project" value="UniProtKB-KW"/>
</dbReference>
<dbReference type="GO" id="GO:0006811">
    <property type="term" value="P:monoatomic ion transport"/>
    <property type="evidence" value="ECO:0007669"/>
    <property type="project" value="UniProtKB-KW"/>
</dbReference>
<dbReference type="GO" id="GO:0015288">
    <property type="term" value="F:porin activity"/>
    <property type="evidence" value="ECO:0007669"/>
    <property type="project" value="UniProtKB-KW"/>
</dbReference>
<protein>
    <submittedName>
        <fullName evidence="12">Porin</fullName>
    </submittedName>
</protein>
<keyword evidence="6" id="KW-0732">Signal</keyword>
<gene>
    <name evidence="12" type="ORF">HQN59_16675</name>
</gene>
<dbReference type="AlphaFoldDB" id="A0A7Y6TXT6"/>
<evidence type="ECO:0000256" key="7">
    <source>
        <dbReference type="ARBA" id="ARBA00023065"/>
    </source>
</evidence>
<dbReference type="InterPro" id="IPR023614">
    <property type="entry name" value="Porin_dom_sf"/>
</dbReference>
<dbReference type="PRINTS" id="PR00184">
    <property type="entry name" value="NEISSPPORIN"/>
</dbReference>
<evidence type="ECO:0000313" key="13">
    <source>
        <dbReference type="Proteomes" id="UP000529637"/>
    </source>
</evidence>
<evidence type="ECO:0000256" key="1">
    <source>
        <dbReference type="ARBA" id="ARBA00004571"/>
    </source>
</evidence>
<dbReference type="Proteomes" id="UP000529637">
    <property type="component" value="Unassembled WGS sequence"/>
</dbReference>
<comment type="subcellular location">
    <subcellularLocation>
        <location evidence="1">Cell outer membrane</location>
        <topology evidence="1">Multi-pass membrane protein</topology>
    </subcellularLocation>
</comment>
<keyword evidence="5" id="KW-0812">Transmembrane</keyword>
<proteinExistence type="predicted"/>
<reference evidence="12 13" key="1">
    <citation type="submission" date="2020-06" db="EMBL/GenBank/DDBJ databases">
        <title>Schlegella sp. ID0723 isolated from air conditioner.</title>
        <authorList>
            <person name="Kim D.Y."/>
            <person name="Kim D.-U."/>
        </authorList>
    </citation>
    <scope>NUCLEOTIDE SEQUENCE [LARGE SCALE GENOMIC DNA]</scope>
    <source>
        <strain evidence="12 13">ID0723</strain>
    </source>
</reference>
<evidence type="ECO:0000256" key="9">
    <source>
        <dbReference type="ARBA" id="ARBA00023136"/>
    </source>
</evidence>
<feature type="domain" description="Porin" evidence="11">
    <location>
        <begin position="2"/>
        <end position="316"/>
    </location>
</feature>
<dbReference type="PANTHER" id="PTHR34501:SF9">
    <property type="entry name" value="MAJOR OUTER MEMBRANE PROTEIN P.IA"/>
    <property type="match status" value="1"/>
</dbReference>